<organism evidence="1 2">
    <name type="scientific">Peteryoungia ipomoeae</name>
    <dbReference type="NCBI Taxonomy" id="1210932"/>
    <lineage>
        <taxon>Bacteria</taxon>
        <taxon>Pseudomonadati</taxon>
        <taxon>Pseudomonadota</taxon>
        <taxon>Alphaproteobacteria</taxon>
        <taxon>Hyphomicrobiales</taxon>
        <taxon>Rhizobiaceae</taxon>
        <taxon>Peteryoungia</taxon>
    </lineage>
</organism>
<comment type="caution">
    <text evidence="1">The sequence shown here is derived from an EMBL/GenBank/DDBJ whole genome shotgun (WGS) entry which is preliminary data.</text>
</comment>
<keyword evidence="2" id="KW-1185">Reference proteome</keyword>
<reference evidence="1 2" key="1">
    <citation type="submission" date="2019-04" db="EMBL/GenBank/DDBJ databases">
        <title>Genome sequence of strain shin9-1.</title>
        <authorList>
            <person name="Gao J."/>
            <person name="Sun J."/>
        </authorList>
    </citation>
    <scope>NUCLEOTIDE SEQUENCE [LARGE SCALE GENOMIC DNA]</scope>
    <source>
        <strain evidence="2">shin9-1</strain>
    </source>
</reference>
<dbReference type="Proteomes" id="UP000308828">
    <property type="component" value="Unassembled WGS sequence"/>
</dbReference>
<dbReference type="GO" id="GO:0004540">
    <property type="term" value="F:RNA nuclease activity"/>
    <property type="evidence" value="ECO:0007669"/>
    <property type="project" value="InterPro"/>
</dbReference>
<protein>
    <submittedName>
        <fullName evidence="1">Type II toxin-antitoxin system YhaV family toxin</fullName>
    </submittedName>
</protein>
<dbReference type="AlphaFoldDB" id="A0A4S8NYY2"/>
<dbReference type="Pfam" id="PF11663">
    <property type="entry name" value="Toxin_YhaV"/>
    <property type="match status" value="1"/>
</dbReference>
<proteinExistence type="predicted"/>
<gene>
    <name evidence="1" type="ORF">FAA97_09855</name>
</gene>
<dbReference type="OrthoDB" id="515905at2"/>
<dbReference type="RefSeq" id="WP_136598377.1">
    <property type="nucleotide sequence ID" value="NZ_STGV01000003.1"/>
</dbReference>
<evidence type="ECO:0000313" key="2">
    <source>
        <dbReference type="Proteomes" id="UP000308828"/>
    </source>
</evidence>
<dbReference type="GO" id="GO:0110001">
    <property type="term" value="C:toxin-antitoxin complex"/>
    <property type="evidence" value="ECO:0007669"/>
    <property type="project" value="InterPro"/>
</dbReference>
<name>A0A4S8NYY2_9HYPH</name>
<sequence>MTEVKINGWTIYLHPLFLSALQGLMEEVRRQRETDPDTYRQKRAFKLLAATRKMAFVDIPADPTDPKFRQGGTLGETYKHWFRGKYLQQYRLFFRYHERQRVIVLAWVNDDETKRAYGSKTDAYRVFAKMLVDGNPPDDWAALVRASREAAALSDDMTSTDP</sequence>
<evidence type="ECO:0000313" key="1">
    <source>
        <dbReference type="EMBL" id="THV22933.1"/>
    </source>
</evidence>
<dbReference type="InterPro" id="IPR021679">
    <property type="entry name" value="Toxin_endonuclease_YhaV"/>
</dbReference>
<accession>A0A4S8NYY2</accession>
<dbReference type="EMBL" id="STGV01000003">
    <property type="protein sequence ID" value="THV22933.1"/>
    <property type="molecule type" value="Genomic_DNA"/>
</dbReference>